<sequence length="150" mass="17306">MNRIFPALALILGLSFFSACDQNRVFEDFQGMPAIRWTVEDTVTFETDWEAEGHTAFVAVRYNTDYDYHNLYVRYFLEDTVSQAVEEKLVNLQLFDSKTGKPLGDGFGSTYTLYDTLPIEQNGQKISFVQYMRQKELKGIEAVGFKITRN</sequence>
<proteinExistence type="predicted"/>
<dbReference type="AlphaFoldDB" id="A0AAP2CFL7"/>
<gene>
    <name evidence="2" type="ORF">KI659_02215</name>
</gene>
<reference evidence="2 3" key="1">
    <citation type="submission" date="2021-05" db="EMBL/GenBank/DDBJ databases">
        <authorList>
            <person name="Zhang Z.D."/>
            <person name="Osman G."/>
        </authorList>
    </citation>
    <scope>NUCLEOTIDE SEQUENCE [LARGE SCALE GENOMIC DNA]</scope>
    <source>
        <strain evidence="2 3">KCTC 32217</strain>
    </source>
</reference>
<feature type="chain" id="PRO_5043012378" evidence="1">
    <location>
        <begin position="22"/>
        <end position="150"/>
    </location>
</feature>
<dbReference type="Pfam" id="PF14109">
    <property type="entry name" value="GldH_lipo"/>
    <property type="match status" value="1"/>
</dbReference>
<evidence type="ECO:0000313" key="2">
    <source>
        <dbReference type="EMBL" id="MBS9522820.1"/>
    </source>
</evidence>
<name>A0AAP2CFL7_9BACT</name>
<evidence type="ECO:0000313" key="3">
    <source>
        <dbReference type="Proteomes" id="UP001319104"/>
    </source>
</evidence>
<dbReference type="InterPro" id="IPR020018">
    <property type="entry name" value="Motility-assoc_lipoprot_GldH"/>
</dbReference>
<organism evidence="2 3">
    <name type="scientific">Litoribacter ruber</name>
    <dbReference type="NCBI Taxonomy" id="702568"/>
    <lineage>
        <taxon>Bacteria</taxon>
        <taxon>Pseudomonadati</taxon>
        <taxon>Bacteroidota</taxon>
        <taxon>Cytophagia</taxon>
        <taxon>Cytophagales</taxon>
        <taxon>Cyclobacteriaceae</taxon>
        <taxon>Litoribacter</taxon>
    </lineage>
</organism>
<dbReference type="NCBIfam" id="TIGR03511">
    <property type="entry name" value="GldH_lipo"/>
    <property type="match status" value="1"/>
</dbReference>
<keyword evidence="2" id="KW-0449">Lipoprotein</keyword>
<comment type="caution">
    <text evidence="2">The sequence shown here is derived from an EMBL/GenBank/DDBJ whole genome shotgun (WGS) entry which is preliminary data.</text>
</comment>
<feature type="signal peptide" evidence="1">
    <location>
        <begin position="1"/>
        <end position="21"/>
    </location>
</feature>
<dbReference type="PROSITE" id="PS51257">
    <property type="entry name" value="PROKAR_LIPOPROTEIN"/>
    <property type="match status" value="1"/>
</dbReference>
<evidence type="ECO:0000256" key="1">
    <source>
        <dbReference type="SAM" id="SignalP"/>
    </source>
</evidence>
<dbReference type="EMBL" id="JAHCMY010000001">
    <property type="protein sequence ID" value="MBS9522820.1"/>
    <property type="molecule type" value="Genomic_DNA"/>
</dbReference>
<dbReference type="Proteomes" id="UP001319104">
    <property type="component" value="Unassembled WGS sequence"/>
</dbReference>
<protein>
    <submittedName>
        <fullName evidence="2">Gliding motility lipoprotein GldH</fullName>
    </submittedName>
</protein>
<accession>A0AAP2CFL7</accession>
<dbReference type="RefSeq" id="WP_213943703.1">
    <property type="nucleotide sequence ID" value="NZ_JAHBGI010000010.1"/>
</dbReference>
<keyword evidence="3" id="KW-1185">Reference proteome</keyword>
<keyword evidence="1" id="KW-0732">Signal</keyword>